<feature type="transmembrane region" description="Helical" evidence="5">
    <location>
        <begin position="236"/>
        <end position="258"/>
    </location>
</feature>
<dbReference type="RefSeq" id="WP_153418805.1">
    <property type="nucleotide sequence ID" value="NZ_WFLM01000002.1"/>
</dbReference>
<protein>
    <submittedName>
        <fullName evidence="6">Amino acid permease</fullName>
    </submittedName>
</protein>
<feature type="transmembrane region" description="Helical" evidence="5">
    <location>
        <begin position="401"/>
        <end position="422"/>
    </location>
</feature>
<evidence type="ECO:0000256" key="5">
    <source>
        <dbReference type="SAM" id="Phobius"/>
    </source>
</evidence>
<dbReference type="OrthoDB" id="9804700at2"/>
<dbReference type="PANTHER" id="PTHR47547">
    <property type="match status" value="1"/>
</dbReference>
<feature type="transmembrane region" description="Helical" evidence="5">
    <location>
        <begin position="130"/>
        <end position="151"/>
    </location>
</feature>
<comment type="caution">
    <text evidence="6">The sequence shown here is derived from an EMBL/GenBank/DDBJ whole genome shotgun (WGS) entry which is preliminary data.</text>
</comment>
<proteinExistence type="predicted"/>
<feature type="transmembrane region" description="Helical" evidence="5">
    <location>
        <begin position="39"/>
        <end position="61"/>
    </location>
</feature>
<dbReference type="EMBL" id="WFLM01000002">
    <property type="protein sequence ID" value="KAB8039548.1"/>
    <property type="molecule type" value="Genomic_DNA"/>
</dbReference>
<dbReference type="AlphaFoldDB" id="A0A6N6VYT0"/>
<feature type="transmembrane region" description="Helical" evidence="5">
    <location>
        <begin position="345"/>
        <end position="363"/>
    </location>
</feature>
<feature type="transmembrane region" description="Helical" evidence="5">
    <location>
        <begin position="369"/>
        <end position="389"/>
    </location>
</feature>
<reference evidence="6 7" key="1">
    <citation type="submission" date="2019-10" db="EMBL/GenBank/DDBJ databases">
        <title>New species of Slilvanegrellaceae.</title>
        <authorList>
            <person name="Pitt A."/>
            <person name="Hahn M.W."/>
        </authorList>
    </citation>
    <scope>NUCLEOTIDE SEQUENCE [LARGE SCALE GENOMIC DNA]</scope>
    <source>
        <strain evidence="6 7">SP-Ram-0.45-NSY-1</strain>
    </source>
</reference>
<comment type="subcellular location">
    <subcellularLocation>
        <location evidence="1">Membrane</location>
        <topology evidence="1">Multi-pass membrane protein</topology>
    </subcellularLocation>
</comment>
<dbReference type="InterPro" id="IPR052962">
    <property type="entry name" value="AA_Transporter_AGT"/>
</dbReference>
<dbReference type="GO" id="GO:0016020">
    <property type="term" value="C:membrane"/>
    <property type="evidence" value="ECO:0007669"/>
    <property type="project" value="UniProtKB-SubCell"/>
</dbReference>
<dbReference type="Proteomes" id="UP000437748">
    <property type="component" value="Unassembled WGS sequence"/>
</dbReference>
<name>A0A6N6VYT0_9BACT</name>
<dbReference type="InterPro" id="IPR002293">
    <property type="entry name" value="AA/rel_permease1"/>
</dbReference>
<organism evidence="6 7">
    <name type="scientific">Silvanigrella paludirubra</name>
    <dbReference type="NCBI Taxonomy" id="2499159"/>
    <lineage>
        <taxon>Bacteria</taxon>
        <taxon>Pseudomonadati</taxon>
        <taxon>Bdellovibrionota</taxon>
        <taxon>Oligoflexia</taxon>
        <taxon>Silvanigrellales</taxon>
        <taxon>Silvanigrellaceae</taxon>
        <taxon>Silvanigrella</taxon>
    </lineage>
</organism>
<sequence length="526" mass="57829">MLPKRNIGLIGVTLASVGSMIGSGWLFGPLYAAQMAGPASILSWFLGGFFFIFIVLVFSELSSMFPIMGGLTSYSFFSHGKFTGIITGWIYFLCFATIVPIESLAVVQYSSTYFPMLVTSNSLGKHELSTIGYFAAAIILFIMIFVNRYSIKLLTRTNSIATIWKVLVPLLIAFAFIFSSQSNYNNLTQYDGFAPYGIQGIMASLSVGGIIFAFGGFQSGIILAGETKNPQRNIPLATISSLFIVTILYVLIQTAFVVAVPDTSLAQGWSQLNFVGDLGPFAGLAIAAGFTILCALLYIDAVVSPFGSGLIMTSTTARVMHGLGTIDAAPKFVTKLNKHGSPENSLWLSFAVGLILIFPFPGWKEMVTFLTSSYVVTLSVTPIALVVLRDKYPELKRPFKLPFFKFISLIAFCICGLMMHWIGFTVLIKLTCIIILFVGIYSIVLYQKRRSLIKTLDLKSSSWIFVYLTGFTIINYFSKFGNGTGQLSTINSNIIAILFSLFVFFFACKISLKRQQIIKNIDEVKK</sequence>
<evidence type="ECO:0000256" key="3">
    <source>
        <dbReference type="ARBA" id="ARBA00022989"/>
    </source>
</evidence>
<feature type="transmembrane region" description="Helical" evidence="5">
    <location>
        <begin position="458"/>
        <end position="478"/>
    </location>
</feature>
<feature type="transmembrane region" description="Helical" evidence="5">
    <location>
        <begin position="163"/>
        <end position="181"/>
    </location>
</feature>
<dbReference type="GO" id="GO:0022857">
    <property type="term" value="F:transmembrane transporter activity"/>
    <property type="evidence" value="ECO:0007669"/>
    <property type="project" value="InterPro"/>
</dbReference>
<keyword evidence="3 5" id="KW-1133">Transmembrane helix</keyword>
<keyword evidence="4 5" id="KW-0472">Membrane</keyword>
<evidence type="ECO:0000313" key="7">
    <source>
        <dbReference type="Proteomes" id="UP000437748"/>
    </source>
</evidence>
<evidence type="ECO:0000256" key="2">
    <source>
        <dbReference type="ARBA" id="ARBA00022692"/>
    </source>
</evidence>
<feature type="transmembrane region" description="Helical" evidence="5">
    <location>
        <begin position="428"/>
        <end position="446"/>
    </location>
</feature>
<evidence type="ECO:0000256" key="4">
    <source>
        <dbReference type="ARBA" id="ARBA00023136"/>
    </source>
</evidence>
<dbReference type="PANTHER" id="PTHR47547:SF1">
    <property type="entry name" value="ASPARTATE-PROTON SYMPORTER"/>
    <property type="match status" value="1"/>
</dbReference>
<dbReference type="Gene3D" id="1.20.1740.10">
    <property type="entry name" value="Amino acid/polyamine transporter I"/>
    <property type="match status" value="1"/>
</dbReference>
<dbReference type="Pfam" id="PF13520">
    <property type="entry name" value="AA_permease_2"/>
    <property type="match status" value="1"/>
</dbReference>
<accession>A0A6N6VYT0</accession>
<evidence type="ECO:0000313" key="6">
    <source>
        <dbReference type="EMBL" id="KAB8039548.1"/>
    </source>
</evidence>
<feature type="transmembrane region" description="Helical" evidence="5">
    <location>
        <begin position="201"/>
        <end position="224"/>
    </location>
</feature>
<dbReference type="PIRSF" id="PIRSF006060">
    <property type="entry name" value="AA_transporter"/>
    <property type="match status" value="1"/>
</dbReference>
<feature type="transmembrane region" description="Helical" evidence="5">
    <location>
        <begin position="7"/>
        <end position="27"/>
    </location>
</feature>
<keyword evidence="2 5" id="KW-0812">Transmembrane</keyword>
<evidence type="ECO:0000256" key="1">
    <source>
        <dbReference type="ARBA" id="ARBA00004141"/>
    </source>
</evidence>
<keyword evidence="7" id="KW-1185">Reference proteome</keyword>
<feature type="transmembrane region" description="Helical" evidence="5">
    <location>
        <begin position="82"/>
        <end position="110"/>
    </location>
</feature>
<feature type="transmembrane region" description="Helical" evidence="5">
    <location>
        <begin position="490"/>
        <end position="512"/>
    </location>
</feature>
<gene>
    <name evidence="6" type="ORF">GCL60_04640</name>
</gene>
<feature type="transmembrane region" description="Helical" evidence="5">
    <location>
        <begin position="278"/>
        <end position="299"/>
    </location>
</feature>